<reference evidence="7 8" key="1">
    <citation type="submission" date="2023-10" db="EMBL/GenBank/DDBJ databases">
        <title>Draft Genome Sequence of Candida saopaulonensis from a very Premature Infant with Sepsis.</title>
        <authorList>
            <person name="Ning Y."/>
            <person name="Dai R."/>
            <person name="Xiao M."/>
            <person name="Xu Y."/>
            <person name="Yan Q."/>
            <person name="Zhang L."/>
        </authorList>
    </citation>
    <scope>NUCLEOTIDE SEQUENCE [LARGE SCALE GENOMIC DNA]</scope>
    <source>
        <strain evidence="7 8">19XY460</strain>
    </source>
</reference>
<evidence type="ECO:0000313" key="7">
    <source>
        <dbReference type="EMBL" id="WPK27035.1"/>
    </source>
</evidence>
<dbReference type="InterPro" id="IPR011032">
    <property type="entry name" value="GroES-like_sf"/>
</dbReference>
<evidence type="ECO:0000256" key="4">
    <source>
        <dbReference type="ARBA" id="ARBA00022833"/>
    </source>
</evidence>
<keyword evidence="4" id="KW-0862">Zinc</keyword>
<evidence type="ECO:0000313" key="8">
    <source>
        <dbReference type="Proteomes" id="UP001338582"/>
    </source>
</evidence>
<evidence type="ECO:0000256" key="3">
    <source>
        <dbReference type="ARBA" id="ARBA00022723"/>
    </source>
</evidence>
<evidence type="ECO:0000256" key="2">
    <source>
        <dbReference type="ARBA" id="ARBA00008072"/>
    </source>
</evidence>
<dbReference type="EMBL" id="CP138898">
    <property type="protein sequence ID" value="WPK27035.1"/>
    <property type="molecule type" value="Genomic_DNA"/>
</dbReference>
<organism evidence="7 8">
    <name type="scientific">Australozyma saopauloensis</name>
    <dbReference type="NCBI Taxonomy" id="291208"/>
    <lineage>
        <taxon>Eukaryota</taxon>
        <taxon>Fungi</taxon>
        <taxon>Dikarya</taxon>
        <taxon>Ascomycota</taxon>
        <taxon>Saccharomycotina</taxon>
        <taxon>Pichiomycetes</taxon>
        <taxon>Metschnikowiaceae</taxon>
        <taxon>Australozyma</taxon>
    </lineage>
</organism>
<dbReference type="KEGG" id="asau:88175466"/>
<dbReference type="Pfam" id="PF00107">
    <property type="entry name" value="ADH_zinc_N"/>
    <property type="match status" value="1"/>
</dbReference>
<dbReference type="SMART" id="SM00829">
    <property type="entry name" value="PKS_ER"/>
    <property type="match status" value="1"/>
</dbReference>
<dbReference type="InterPro" id="IPR020843">
    <property type="entry name" value="ER"/>
</dbReference>
<dbReference type="SUPFAM" id="SSF51735">
    <property type="entry name" value="NAD(P)-binding Rossmann-fold domains"/>
    <property type="match status" value="1"/>
</dbReference>
<keyword evidence="5" id="KW-0560">Oxidoreductase</keyword>
<evidence type="ECO:0000256" key="5">
    <source>
        <dbReference type="ARBA" id="ARBA00023002"/>
    </source>
</evidence>
<evidence type="ECO:0000259" key="6">
    <source>
        <dbReference type="SMART" id="SM00829"/>
    </source>
</evidence>
<gene>
    <name evidence="7" type="ORF">PUMCH_004406</name>
</gene>
<feature type="domain" description="Enoyl reductase (ER)" evidence="6">
    <location>
        <begin position="14"/>
        <end position="342"/>
    </location>
</feature>
<dbReference type="GO" id="GO:0046872">
    <property type="term" value="F:metal ion binding"/>
    <property type="evidence" value="ECO:0007669"/>
    <property type="project" value="UniProtKB-KW"/>
</dbReference>
<dbReference type="InterPro" id="IPR013149">
    <property type="entry name" value="ADH-like_C"/>
</dbReference>
<keyword evidence="8" id="KW-1185">Reference proteome</keyword>
<dbReference type="GeneID" id="88175466"/>
<name>A0AAX4HEP9_9ASCO</name>
<dbReference type="InterPro" id="IPR036291">
    <property type="entry name" value="NAD(P)-bd_dom_sf"/>
</dbReference>
<dbReference type="SUPFAM" id="SSF50129">
    <property type="entry name" value="GroES-like"/>
    <property type="match status" value="1"/>
</dbReference>
<comment type="similarity">
    <text evidence="2">Belongs to the zinc-containing alcohol dehydrogenase family.</text>
</comment>
<accession>A0AAX4HEP9</accession>
<dbReference type="Gene3D" id="3.40.50.720">
    <property type="entry name" value="NAD(P)-binding Rossmann-like Domain"/>
    <property type="match status" value="1"/>
</dbReference>
<dbReference type="PANTHER" id="PTHR42940:SF8">
    <property type="entry name" value="VACUOLAR PROTEIN SORTING-ASSOCIATED PROTEIN 11"/>
    <property type="match status" value="1"/>
</dbReference>
<dbReference type="Gene3D" id="3.90.180.10">
    <property type="entry name" value="Medium-chain alcohol dehydrogenases, catalytic domain"/>
    <property type="match status" value="1"/>
</dbReference>
<evidence type="ECO:0000256" key="1">
    <source>
        <dbReference type="ARBA" id="ARBA00001947"/>
    </source>
</evidence>
<dbReference type="CDD" id="cd08254">
    <property type="entry name" value="hydroxyacyl_CoA_DH"/>
    <property type="match status" value="1"/>
</dbReference>
<dbReference type="Pfam" id="PF08240">
    <property type="entry name" value="ADH_N"/>
    <property type="match status" value="1"/>
</dbReference>
<dbReference type="Proteomes" id="UP001338582">
    <property type="component" value="Chromosome 5"/>
</dbReference>
<dbReference type="RefSeq" id="XP_062879413.1">
    <property type="nucleotide sequence ID" value="XM_063023343.1"/>
</dbReference>
<dbReference type="PANTHER" id="PTHR42940">
    <property type="entry name" value="ALCOHOL DEHYDROGENASE 1-RELATED"/>
    <property type="match status" value="1"/>
</dbReference>
<dbReference type="AlphaFoldDB" id="A0AAX4HEP9"/>
<dbReference type="InterPro" id="IPR013154">
    <property type="entry name" value="ADH-like_N"/>
</dbReference>
<protein>
    <recommendedName>
        <fullName evidence="6">Enoyl reductase (ER) domain-containing protein</fullName>
    </recommendedName>
</protein>
<proteinExistence type="inferred from homology"/>
<keyword evidence="3" id="KW-0479">Metal-binding</keyword>
<dbReference type="GO" id="GO:0005737">
    <property type="term" value="C:cytoplasm"/>
    <property type="evidence" value="ECO:0007669"/>
    <property type="project" value="TreeGrafter"/>
</dbReference>
<sequence>MKIPDSQTGYGFIRGLKDINVLPNLPVKKPGPNEILLKIEVAGLCHSDHHILLEQSPLNPDPMVMGHEICGSIAQVGSELEDNENYAIGSRHTIFILNPCAVCIHCKKGRDNLCLEGRFDAFGITLDGGFQEYLLVKNPRALVPIPDGVSYEAAASATDAILTPFHAIMKVRERLGPATKVLVLGAGGLGLNAIQILNVFGCKITCVDKKPEVRDIVKNFGASEFYTDFDDIKDPQETFDLSFDFIGIPESVACSVQYIAAGGKIVMVGMGRLKAVLPIYDLCRREVEVIFNIGGTSVEQAEILQWLKEKKLRPIVETKPMSSLPEYMEKLTKNQLTGRVVFKPKL</sequence>
<comment type="cofactor">
    <cofactor evidence="1">
        <name>Zn(2+)</name>
        <dbReference type="ChEBI" id="CHEBI:29105"/>
    </cofactor>
</comment>
<dbReference type="GO" id="GO:0004022">
    <property type="term" value="F:alcohol dehydrogenase (NAD+) activity"/>
    <property type="evidence" value="ECO:0007669"/>
    <property type="project" value="TreeGrafter"/>
</dbReference>